<dbReference type="STRING" id="151549.A0A4C1ZUK3"/>
<dbReference type="Gene3D" id="2.40.70.10">
    <property type="entry name" value="Acid Proteases"/>
    <property type="match status" value="1"/>
</dbReference>
<dbReference type="SUPFAM" id="SSF50630">
    <property type="entry name" value="Acid proteases"/>
    <property type="match status" value="1"/>
</dbReference>
<organism evidence="3 4">
    <name type="scientific">Eumeta variegata</name>
    <name type="common">Bagworm moth</name>
    <name type="synonym">Eumeta japonica</name>
    <dbReference type="NCBI Taxonomy" id="151549"/>
    <lineage>
        <taxon>Eukaryota</taxon>
        <taxon>Metazoa</taxon>
        <taxon>Ecdysozoa</taxon>
        <taxon>Arthropoda</taxon>
        <taxon>Hexapoda</taxon>
        <taxon>Insecta</taxon>
        <taxon>Pterygota</taxon>
        <taxon>Neoptera</taxon>
        <taxon>Endopterygota</taxon>
        <taxon>Lepidoptera</taxon>
        <taxon>Glossata</taxon>
        <taxon>Ditrysia</taxon>
        <taxon>Tineoidea</taxon>
        <taxon>Psychidae</taxon>
        <taxon>Oiketicinae</taxon>
        <taxon>Eumeta</taxon>
    </lineage>
</organism>
<dbReference type="Pfam" id="PF13650">
    <property type="entry name" value="Asp_protease_2"/>
    <property type="match status" value="1"/>
</dbReference>
<dbReference type="PANTHER" id="PTHR47331">
    <property type="entry name" value="PHD-TYPE DOMAIN-CONTAINING PROTEIN"/>
    <property type="match status" value="1"/>
</dbReference>
<dbReference type="InterPro" id="IPR008042">
    <property type="entry name" value="Retrotrans_Pao"/>
</dbReference>
<dbReference type="GO" id="GO:0006508">
    <property type="term" value="P:proteolysis"/>
    <property type="evidence" value="ECO:0007669"/>
    <property type="project" value="InterPro"/>
</dbReference>
<reference evidence="3 4" key="1">
    <citation type="journal article" date="2019" name="Commun. Biol.">
        <title>The bagworm genome reveals a unique fibroin gene that provides high tensile strength.</title>
        <authorList>
            <person name="Kono N."/>
            <person name="Nakamura H."/>
            <person name="Ohtoshi R."/>
            <person name="Tomita M."/>
            <person name="Numata K."/>
            <person name="Arakawa K."/>
        </authorList>
    </citation>
    <scope>NUCLEOTIDE SEQUENCE [LARGE SCALE GENOMIC DNA]</scope>
</reference>
<dbReference type="InterPro" id="IPR036397">
    <property type="entry name" value="RNaseH_sf"/>
</dbReference>
<dbReference type="Proteomes" id="UP000299102">
    <property type="component" value="Unassembled WGS sequence"/>
</dbReference>
<dbReference type="AlphaFoldDB" id="A0A4C1ZUK3"/>
<dbReference type="PANTHER" id="PTHR47331:SF5">
    <property type="entry name" value="RIBONUCLEASE H"/>
    <property type="match status" value="1"/>
</dbReference>
<evidence type="ECO:0000313" key="4">
    <source>
        <dbReference type="Proteomes" id="UP000299102"/>
    </source>
</evidence>
<keyword evidence="4" id="KW-1185">Reference proteome</keyword>
<dbReference type="InterPro" id="IPR040676">
    <property type="entry name" value="DUF5641"/>
</dbReference>
<dbReference type="EMBL" id="BGZK01002165">
    <property type="protein sequence ID" value="GBP91378.1"/>
    <property type="molecule type" value="Genomic_DNA"/>
</dbReference>
<dbReference type="Pfam" id="PF18701">
    <property type="entry name" value="DUF5641"/>
    <property type="match status" value="1"/>
</dbReference>
<dbReference type="SUPFAM" id="SSF53098">
    <property type="entry name" value="Ribonuclease H-like"/>
    <property type="match status" value="1"/>
</dbReference>
<dbReference type="InterPro" id="IPR001995">
    <property type="entry name" value="Peptidase_A2_cat"/>
</dbReference>
<gene>
    <name evidence="3" type="ORF">EVAR_90853_1</name>
</gene>
<dbReference type="InterPro" id="IPR012337">
    <property type="entry name" value="RNaseH-like_sf"/>
</dbReference>
<dbReference type="GO" id="GO:0004190">
    <property type="term" value="F:aspartic-type endopeptidase activity"/>
    <property type="evidence" value="ECO:0007669"/>
    <property type="project" value="InterPro"/>
</dbReference>
<comment type="caution">
    <text evidence="3">The sequence shown here is derived from an EMBL/GenBank/DDBJ whole genome shotgun (WGS) entry which is preliminary data.</text>
</comment>
<dbReference type="Pfam" id="PF05380">
    <property type="entry name" value="Peptidase_A17"/>
    <property type="match status" value="1"/>
</dbReference>
<evidence type="ECO:0000313" key="3">
    <source>
        <dbReference type="EMBL" id="GBP91378.1"/>
    </source>
</evidence>
<dbReference type="Gene3D" id="3.10.10.10">
    <property type="entry name" value="HIV Type 1 Reverse Transcriptase, subunit A, domain 1"/>
    <property type="match status" value="1"/>
</dbReference>
<dbReference type="Gene3D" id="3.30.420.10">
    <property type="entry name" value="Ribonuclease H-like superfamily/Ribonuclease H"/>
    <property type="match status" value="1"/>
</dbReference>
<name>A0A4C1ZUK3_EUMVA</name>
<dbReference type="InterPro" id="IPR021109">
    <property type="entry name" value="Peptidase_aspartic_dom_sf"/>
</dbReference>
<dbReference type="Pfam" id="PF00665">
    <property type="entry name" value="rve"/>
    <property type="match status" value="1"/>
</dbReference>
<dbReference type="InterPro" id="IPR043128">
    <property type="entry name" value="Rev_trsase/Diguanyl_cyclase"/>
</dbReference>
<dbReference type="GO" id="GO:0015074">
    <property type="term" value="P:DNA integration"/>
    <property type="evidence" value="ECO:0007669"/>
    <property type="project" value="InterPro"/>
</dbReference>
<dbReference type="Gene3D" id="3.30.70.270">
    <property type="match status" value="1"/>
</dbReference>
<feature type="domain" description="Peptidase A2" evidence="2">
    <location>
        <begin position="14"/>
        <end position="98"/>
    </location>
</feature>
<dbReference type="SUPFAM" id="SSF56672">
    <property type="entry name" value="DNA/RNA polymerases"/>
    <property type="match status" value="1"/>
</dbReference>
<protein>
    <recommendedName>
        <fullName evidence="2">Peptidase A2 domain-containing protein</fullName>
    </recommendedName>
</protein>
<dbReference type="InterPro" id="IPR001584">
    <property type="entry name" value="Integrase_cat-core"/>
</dbReference>
<accession>A0A4C1ZUK3</accession>
<dbReference type="GO" id="GO:0042575">
    <property type="term" value="C:DNA polymerase complex"/>
    <property type="evidence" value="ECO:0007669"/>
    <property type="project" value="UniProtKB-ARBA"/>
</dbReference>
<evidence type="ECO:0000259" key="2">
    <source>
        <dbReference type="PROSITE" id="PS50175"/>
    </source>
</evidence>
<dbReference type="PROSITE" id="PS50175">
    <property type="entry name" value="ASP_PROT_RETROV"/>
    <property type="match status" value="1"/>
</dbReference>
<keyword evidence="1" id="KW-0378">Hydrolase</keyword>
<evidence type="ECO:0000256" key="1">
    <source>
        <dbReference type="ARBA" id="ARBA00022801"/>
    </source>
</evidence>
<proteinExistence type="predicted"/>
<dbReference type="OrthoDB" id="8123403at2759"/>
<dbReference type="InterPro" id="IPR043502">
    <property type="entry name" value="DNA/RNA_pol_sf"/>
</dbReference>
<sequence>MVQVMDSCGQFRNVRALLDTGSQSTFISESCARRLGLHRTQYTDSITGLSGTSITNCRGKVMLTIRPCHVDRPILGTTGIVLMKITDNLPNYSLPRELKNEFRGLNLADERFYESRSVELLIGADLLCEIICGGIIRFSPDLPCAVNTIFGHVLMGSVVCPIGNSEHVYNSCFTQSFISHVSIDEILTKFWEIEEVPKIIIDPKNVECESIFRDTHYRDITGRYVVRLPLRSDRPQLGESKQLALKRFYSLEKRLQCNESLREKYIAFMREYINLNHMSLYEGSLDNLSESEHYIIPHHGIFKSGADKIRVVFDASFPTSSGVSLNDCLHSGEKLQKDIISIICNFRLYSVVFTTDIRMMFRQIVVYKDDQMYQLIFWREAPELPLRLYKLHTITYGMRSSPFLAIRVLNQLSNDEDAKYPAAARLLRSSVYMDDILGGAHTEAEAKQLMLDLTKLLSSAGFELRKWTSNNAELLSDIPRDHLEKPHVFDNADGISYIKILGIQWNSSTDRFTYHLNLPKDSNCTKRTILSALARTYDPLGWIAPVILQGKLLMQRLWALGIDWDVDPPQEIVKTWNSILSNLTFIENIKIERHCLLNAIQHCSLHGFADASEAGYGAAVYLRVVDSSGRVKLSLMMAKSRVAPIKTKLTIPKLELCGAALVTKILDNVFYSIRDNVEIHDMVHCHIGPTALQAIIQQQFWILAARQVIRHRLFKYIFCFRTRARPAEPLMSDLPADRVTSSGVFNTVQTDFAGPFFVKASKLRNAKLLKAYLCVFVCSASKAVHLEVVGDLSTEGVLAALTRFTSRRGLPSTIRSDCGTNYVGTNKHLNDVQKFLSDSNIQDSLCDDTSQRGIKWGTKVDIRGLSTVFARIEAVLNSRPLCPLSHDSNEFEVLTPAHLLIGKSLLAVPEYDWDETPMSRLSRFQVVQAISQHFWRKWNNLYLHQLQMRNKWFSDANPPKVGDLVLIKEDNLPSLKWRRGRIEEMLPGKDGVVRVVILRTQSGKITRPVVKICRLPIDT</sequence>
<dbReference type="GO" id="GO:0071897">
    <property type="term" value="P:DNA biosynthetic process"/>
    <property type="evidence" value="ECO:0007669"/>
    <property type="project" value="UniProtKB-ARBA"/>
</dbReference>
<dbReference type="CDD" id="cd00303">
    <property type="entry name" value="retropepsin_like"/>
    <property type="match status" value="1"/>
</dbReference>
<dbReference type="GO" id="GO:0003676">
    <property type="term" value="F:nucleic acid binding"/>
    <property type="evidence" value="ECO:0007669"/>
    <property type="project" value="InterPro"/>
</dbReference>